<evidence type="ECO:0000313" key="1">
    <source>
        <dbReference type="EMBL" id="QHU21894.1"/>
    </source>
</evidence>
<proteinExistence type="predicted"/>
<protein>
    <submittedName>
        <fullName evidence="1">Uncharacterized protein</fullName>
    </submittedName>
</protein>
<name>A0A6C0KZD6_9ZZZZ</name>
<sequence>MSAPTEEETTLELGDLLTLTSSVFGSLTGKIIYRDAELIRIMPIDASDRAQEIPMGDDGDFAEGTGIMNVVLHSKRMDPHFTQILGVQEGERLEFFTVAGEPIDKDKVAIVAEIREDDENDAVLLTDGRLIDFAFIGPPAPIGVIRVRAAESDDTAEEGNQVPAEEEHGLPDEYDLSLLEGLLPAAMVEEIPTAERSYPEVIQREDMYIDLLKDFTEAQQKNPSLLRRLARETELLLALKHAATVVSEDGSQKPFVRSADSLQSILSRLGTPLSSIIPVLAAKRIVYYNTNVEIQPTEDMLQQVEFRAWLESELRNYRTSVAYLAGQDAGGAAQISKLMYSYLYEVLFREGSVVVPGSAAASDEIVADQDVLRSVVPPEEVLGYSKLGDEKNNPSVDDRNIAPIKTRQIRVLSSLKTRTQNVIAPGDPGTALNYIVLPAHIGSTWRPVKFSGSLAEDIRASERTKTLPPMESVTNMESSYVENGIQVVKGLASAEGDDPSAVSTVDWLARNLEQNVHPADLLSSGSIGVNRVIDSIGLRSFEWSPAVAQTIWSAIAKAQENYMSAYGAFKEEVDKEEHSPYVVGPGIPADSDLYVKAIQIPELGEALARLKAMNPEQVDWDLAQAQHLLTAAESTLSGILYKAVIGSDDLKKAQAVYKSEVRRSLLTISAINLALAQYKASPILNTCPHVKDKEILRKVMGNDNGKFQAVLNRFLQRYQGKRENNWVECSVCDTHLICIHEVMMLYERTHPGRAPALHKEILLDFGGAAFNGKYVCRNCGIPISELEYDTHLEFDDEGRPLVGRAAVADEKTADDELDSILNISLKKKTVEFENEVQQELYDVARVLAQSSGFTFDESVYRSLVLFTYTYLTNTLPPKDKFEQMTAKRKVRPSYESFKATTELAIMASVMLCEIHSIQPLPEVLFPFAGCAFKRGGFPIETDDPSKLGAMEYFVCVIANINRSSSPWNSTMWSTESSPDKRQTLVRDWMMKMLSEPEVKVLLQKASSTYAQFTKDKVAGASSSDKLPFSYRPTPNPFTIDGAPLLVDRIMTQVRDAPLVDIQPVVNQRNFELAVGIINSAHAAARDMSIISETSTRSEAMCCYKSIQAVRAESMSVFSAPATELEIESLRGAEEVLRKRDPTQQSNGAHLWVRWLPPAEIASVPVAPDASYFKMFMRNCFRGQREGEPHEFGRRSNLYECRHCQFRVKRDPLILMSDLADEEYYNNDSKRKGPPRTVIQEEAGAALKETGIQVNKGTFDALLSSIRRQRLVLPYVEPEGMTSIELFAELNDLVKTDMPFLPVRAADWTLVEKAMAANFERKVEPSEETRKITWAQFVSKYDALRNSLLDVLEGRQGKTQVKRVGRVEEILVAIERLTDDPIYQGPNEINKHWITGLERISQGFSEMVFGSGTWFGQGVGSSKSIRNYLFGGTKWFGKKISQRHSAKFEEMIQKILGATHDTNKELSKPEIRGYSADLTNQLAAYLGSIVHFWTNNMVSFKVWGVTNEELRYLLRWLVLSSIESLLLVESPLYSNIPKDSEKIQIQRILLGWTKNVFLEGRRQFDQFGLTEEEIRLAILDAREKEKISVIKEIDDEKDPDLRAAALVQKNLKIGRWAIGTAKNLSSYNAEFWDFLQEQRDRMGIADNTNGAAAVPENAIGFDFGDLPETERGFDTYARQDEDEGGES</sequence>
<reference evidence="1" key="1">
    <citation type="journal article" date="2020" name="Nature">
        <title>Giant virus diversity and host interactions through global metagenomics.</title>
        <authorList>
            <person name="Schulz F."/>
            <person name="Roux S."/>
            <person name="Paez-Espino D."/>
            <person name="Jungbluth S."/>
            <person name="Walsh D.A."/>
            <person name="Denef V.J."/>
            <person name="McMahon K.D."/>
            <person name="Konstantinidis K.T."/>
            <person name="Eloe-Fadrosh E.A."/>
            <person name="Kyrpides N.C."/>
            <person name="Woyke T."/>
        </authorList>
    </citation>
    <scope>NUCLEOTIDE SEQUENCE</scope>
    <source>
        <strain evidence="1">GVMAG-S-3300013286-35</strain>
    </source>
</reference>
<dbReference type="EMBL" id="MN740993">
    <property type="protein sequence ID" value="QHU21894.1"/>
    <property type="molecule type" value="Genomic_DNA"/>
</dbReference>
<accession>A0A6C0KZD6</accession>
<organism evidence="1">
    <name type="scientific">viral metagenome</name>
    <dbReference type="NCBI Taxonomy" id="1070528"/>
    <lineage>
        <taxon>unclassified sequences</taxon>
        <taxon>metagenomes</taxon>
        <taxon>organismal metagenomes</taxon>
    </lineage>
</organism>